<organism evidence="1 2">
    <name type="scientific">Citrus sinensis</name>
    <name type="common">Sweet orange</name>
    <name type="synonym">Citrus aurantium var. sinensis</name>
    <dbReference type="NCBI Taxonomy" id="2711"/>
    <lineage>
        <taxon>Eukaryota</taxon>
        <taxon>Viridiplantae</taxon>
        <taxon>Streptophyta</taxon>
        <taxon>Embryophyta</taxon>
        <taxon>Tracheophyta</taxon>
        <taxon>Spermatophyta</taxon>
        <taxon>Magnoliopsida</taxon>
        <taxon>eudicotyledons</taxon>
        <taxon>Gunneridae</taxon>
        <taxon>Pentapetalae</taxon>
        <taxon>rosids</taxon>
        <taxon>malvids</taxon>
        <taxon>Sapindales</taxon>
        <taxon>Rutaceae</taxon>
        <taxon>Aurantioideae</taxon>
        <taxon>Citrus</taxon>
    </lineage>
</organism>
<evidence type="ECO:0000313" key="2">
    <source>
        <dbReference type="Proteomes" id="UP000829398"/>
    </source>
</evidence>
<gene>
    <name evidence="1" type="ORF">KPL71_020617</name>
</gene>
<keyword evidence="2" id="KW-1185">Reference proteome</keyword>
<dbReference type="Proteomes" id="UP000829398">
    <property type="component" value="Chromosome 7"/>
</dbReference>
<accession>A0ACB8J9N8</accession>
<protein>
    <submittedName>
        <fullName evidence="1">Rop guanine nucleotide exchange factor 12</fullName>
    </submittedName>
</protein>
<proteinExistence type="predicted"/>
<reference evidence="2" key="1">
    <citation type="journal article" date="2023" name="Hortic. Res.">
        <title>A chromosome-level phased genome enabling allele-level studies in sweet orange: a case study on citrus Huanglongbing tolerance.</title>
        <authorList>
            <person name="Wu B."/>
            <person name="Yu Q."/>
            <person name="Deng Z."/>
            <person name="Duan Y."/>
            <person name="Luo F."/>
            <person name="Gmitter F. Jr."/>
        </authorList>
    </citation>
    <scope>NUCLEOTIDE SEQUENCE [LARGE SCALE GENOMIC DNA]</scope>
    <source>
        <strain evidence="2">cv. Valencia</strain>
    </source>
</reference>
<sequence length="509" mass="57394">MVRALEQEQENYRSRLFHFKGLHDTGRHAKSLSVESASKLGDAASFDEAPPTYRSQGPRSDHPMEKQQIGSAFGRNMIPRSPLTKDDATAQTHERLQQDMEQMKERFAKLLLGEDMSGGGKGVSSALALSNAITNLAASVFSEQARLEPMSAETKARWRKEIDWLLSVTDHIVEFVPSQQKSKDGTNMEECLENFKDQSEFYYVSKDAPDSEKGNTKRSDEKWWLPTPKVPPNGLSDMARKFLQYQKDCVNQVLKAAMAINAQVLSEMEIPENYIETLPKFLSTMDLSSEHKILDLKNRIEASIVIWRRKMNQKDGKSAWGSAVSLEKREQFEERAETILLILKQWYPGIPQSSLDISKIQFNKDIGQAVLESYSRILESLAFTVLSRIEDVLYADFATQNPSQAALMRNSLRCTSFSATDRLITPLDETERPSSVEGMTLLDFMGWGLGSDQAENEGKKEPEEVADEPVKDDEKFTTPKGPKLTHIVTSKRVSYLESLGGLRSPTARH</sequence>
<name>A0ACB8J9N8_CITSI</name>
<evidence type="ECO:0000313" key="1">
    <source>
        <dbReference type="EMBL" id="KAH9714323.1"/>
    </source>
</evidence>
<dbReference type="EMBL" id="CM039176">
    <property type="protein sequence ID" value="KAH9714323.1"/>
    <property type="molecule type" value="Genomic_DNA"/>
</dbReference>
<comment type="caution">
    <text evidence="1">The sequence shown here is derived from an EMBL/GenBank/DDBJ whole genome shotgun (WGS) entry which is preliminary data.</text>
</comment>